<evidence type="ECO:0000256" key="6">
    <source>
        <dbReference type="ARBA" id="ARBA00023143"/>
    </source>
</evidence>
<keyword evidence="9" id="KW-0969">Cilium</keyword>
<protein>
    <recommendedName>
        <fullName evidence="3 8">Flagellar P-ring protein</fullName>
    </recommendedName>
    <alternativeName>
        <fullName evidence="7 8">Basal body P-ring protein</fullName>
    </alternativeName>
</protein>
<dbReference type="RefSeq" id="WP_085885636.1">
    <property type="nucleotide sequence ID" value="NZ_FWFR01000006.1"/>
</dbReference>
<evidence type="ECO:0000256" key="3">
    <source>
        <dbReference type="ARBA" id="ARBA00019515"/>
    </source>
</evidence>
<evidence type="ECO:0000256" key="4">
    <source>
        <dbReference type="ARBA" id="ARBA00022729"/>
    </source>
</evidence>
<dbReference type="PANTHER" id="PTHR30381">
    <property type="entry name" value="FLAGELLAR P-RING PERIPLASMIC PROTEIN FLGI"/>
    <property type="match status" value="1"/>
</dbReference>
<name>A0A1Y5TYS9_9PROT</name>
<comment type="function">
    <text evidence="1 8">Assembles around the rod to form the L-ring and probably protects the motor/basal body from shearing forces during rotation.</text>
</comment>
<keyword evidence="9" id="KW-0966">Cell projection</keyword>
<dbReference type="FunCoup" id="A0A1Y5TYS9">
    <property type="interactions" value="55"/>
</dbReference>
<dbReference type="EMBL" id="FWFR01000006">
    <property type="protein sequence ID" value="SLN77137.1"/>
    <property type="molecule type" value="Genomic_DNA"/>
</dbReference>
<dbReference type="InParanoid" id="A0A1Y5TYS9"/>
<evidence type="ECO:0000256" key="5">
    <source>
        <dbReference type="ARBA" id="ARBA00022764"/>
    </source>
</evidence>
<dbReference type="PANTHER" id="PTHR30381:SF0">
    <property type="entry name" value="FLAGELLAR P-RING PROTEIN"/>
    <property type="match status" value="1"/>
</dbReference>
<dbReference type="AlphaFoldDB" id="A0A1Y5TYS9"/>
<dbReference type="Proteomes" id="UP000193200">
    <property type="component" value="Unassembled WGS sequence"/>
</dbReference>
<evidence type="ECO:0000313" key="9">
    <source>
        <dbReference type="EMBL" id="SLN77137.1"/>
    </source>
</evidence>
<dbReference type="PRINTS" id="PR01010">
    <property type="entry name" value="FLGPRINGFLGI"/>
</dbReference>
<keyword evidence="10" id="KW-1185">Reference proteome</keyword>
<comment type="subunit">
    <text evidence="8">The basal body constitutes a major portion of the flagellar organelle and consists of four rings (L,P,S, and M) mounted on a central rod.</text>
</comment>
<keyword evidence="5" id="KW-0574">Periplasm</keyword>
<reference evidence="9 10" key="1">
    <citation type="submission" date="2017-03" db="EMBL/GenBank/DDBJ databases">
        <authorList>
            <person name="Afonso C.L."/>
            <person name="Miller P.J."/>
            <person name="Scott M.A."/>
            <person name="Spackman E."/>
            <person name="Goraichik I."/>
            <person name="Dimitrov K.M."/>
            <person name="Suarez D.L."/>
            <person name="Swayne D.E."/>
        </authorList>
    </citation>
    <scope>NUCLEOTIDE SEQUENCE [LARGE SCALE GENOMIC DNA]</scope>
    <source>
        <strain evidence="9 10">CECT 7691</strain>
    </source>
</reference>
<evidence type="ECO:0000313" key="10">
    <source>
        <dbReference type="Proteomes" id="UP000193200"/>
    </source>
</evidence>
<gene>
    <name evidence="8 9" type="primary">flgI</name>
    <name evidence="9" type="ORF">OCH7691_04299</name>
</gene>
<comment type="similarity">
    <text evidence="8">Belongs to the FlgI family.</text>
</comment>
<dbReference type="Pfam" id="PF02119">
    <property type="entry name" value="FlgI"/>
    <property type="match status" value="1"/>
</dbReference>
<evidence type="ECO:0000256" key="8">
    <source>
        <dbReference type="HAMAP-Rule" id="MF_00416"/>
    </source>
</evidence>
<dbReference type="HAMAP" id="MF_00416">
    <property type="entry name" value="FlgI"/>
    <property type="match status" value="1"/>
</dbReference>
<evidence type="ECO:0000256" key="1">
    <source>
        <dbReference type="ARBA" id="ARBA00002591"/>
    </source>
</evidence>
<proteinExistence type="inferred from homology"/>
<organism evidence="9 10">
    <name type="scientific">Oceanibacterium hippocampi</name>
    <dbReference type="NCBI Taxonomy" id="745714"/>
    <lineage>
        <taxon>Bacteria</taxon>
        <taxon>Pseudomonadati</taxon>
        <taxon>Pseudomonadota</taxon>
        <taxon>Alphaproteobacteria</taxon>
        <taxon>Sneathiellales</taxon>
        <taxon>Sneathiellaceae</taxon>
        <taxon>Oceanibacterium</taxon>
    </lineage>
</organism>
<dbReference type="NCBIfam" id="NF003676">
    <property type="entry name" value="PRK05303.1"/>
    <property type="match status" value="1"/>
</dbReference>
<comment type="subcellular location">
    <subcellularLocation>
        <location evidence="2 8">Bacterial flagellum basal body</location>
    </subcellularLocation>
</comment>
<accession>A0A1Y5TYS9</accession>
<dbReference type="GO" id="GO:0009428">
    <property type="term" value="C:bacterial-type flagellum basal body, distal rod, P ring"/>
    <property type="evidence" value="ECO:0007669"/>
    <property type="project" value="InterPro"/>
</dbReference>
<keyword evidence="9" id="KW-0282">Flagellum</keyword>
<dbReference type="GO" id="GO:0005198">
    <property type="term" value="F:structural molecule activity"/>
    <property type="evidence" value="ECO:0007669"/>
    <property type="project" value="InterPro"/>
</dbReference>
<dbReference type="GO" id="GO:0071973">
    <property type="term" value="P:bacterial-type flagellum-dependent cell motility"/>
    <property type="evidence" value="ECO:0007669"/>
    <property type="project" value="InterPro"/>
</dbReference>
<dbReference type="InterPro" id="IPR001782">
    <property type="entry name" value="Flag_FlgI"/>
</dbReference>
<dbReference type="GO" id="GO:0030288">
    <property type="term" value="C:outer membrane-bounded periplasmic space"/>
    <property type="evidence" value="ECO:0007669"/>
    <property type="project" value="InterPro"/>
</dbReference>
<sequence length="386" mass="40336">MTFSRKTPTLMHDGGRFLRLVASLCVFVALLVPATGAGATSRIKDIAEFEGIRDNMLVGYGLVVGLNGTGDTLNNSPFTRQSLEAMLERLGVNTRDQNLKTENSAAVMVTATLPAFARQGGRIDITVSALGDASNLLGGTLLVTPLLGADGEVYAVAQGSVTVAGFSAGGAAETVTKGVPTSGRIANGAIVEREVAFELASLDTIHIMLRNPDLTTSRRVAGAVNAYFGNNAARALDPSTIAVAMPSGAGVDRVSLITDIEQLRVEPDQIARVIIDEQSGVIVIGQNVRVDTVAIAQGNLTVRVTETPQVSQPAPFSENGETVVVPRTDVTIDEDKDKRLAVLQQGVSLQDLVDGLNALGIGPRDMIAILQAIKAAGALQAEIELM</sequence>
<evidence type="ECO:0000256" key="2">
    <source>
        <dbReference type="ARBA" id="ARBA00004117"/>
    </source>
</evidence>
<keyword evidence="4" id="KW-0732">Signal</keyword>
<keyword evidence="6 8" id="KW-0975">Bacterial flagellum</keyword>
<evidence type="ECO:0000256" key="7">
    <source>
        <dbReference type="ARBA" id="ARBA00032344"/>
    </source>
</evidence>